<dbReference type="EMBL" id="JAQJAN010000002">
    <property type="protein sequence ID" value="KAJ5738069.1"/>
    <property type="molecule type" value="Genomic_DNA"/>
</dbReference>
<evidence type="ECO:0000313" key="1">
    <source>
        <dbReference type="EMBL" id="KAJ5738069.1"/>
    </source>
</evidence>
<keyword evidence="2" id="KW-1185">Reference proteome</keyword>
<organism evidence="1 2">
    <name type="scientific">Penicillium malachiteum</name>
    <dbReference type="NCBI Taxonomy" id="1324776"/>
    <lineage>
        <taxon>Eukaryota</taxon>
        <taxon>Fungi</taxon>
        <taxon>Dikarya</taxon>
        <taxon>Ascomycota</taxon>
        <taxon>Pezizomycotina</taxon>
        <taxon>Eurotiomycetes</taxon>
        <taxon>Eurotiomycetidae</taxon>
        <taxon>Eurotiales</taxon>
        <taxon>Aspergillaceae</taxon>
        <taxon>Penicillium</taxon>
    </lineage>
</organism>
<comment type="caution">
    <text evidence="1">The sequence shown here is derived from an EMBL/GenBank/DDBJ whole genome shotgun (WGS) entry which is preliminary data.</text>
</comment>
<reference evidence="1" key="2">
    <citation type="submission" date="2023-01" db="EMBL/GenBank/DDBJ databases">
        <authorList>
            <person name="Petersen C."/>
        </authorList>
    </citation>
    <scope>NUCLEOTIDE SEQUENCE</scope>
    <source>
        <strain evidence="1">IBT 17514</strain>
    </source>
</reference>
<dbReference type="AlphaFoldDB" id="A0AAD6HUA9"/>
<name>A0AAD6HUA9_9EURO</name>
<protein>
    <submittedName>
        <fullName evidence="1">Uncharacterized protein</fullName>
    </submittedName>
</protein>
<accession>A0AAD6HUA9</accession>
<proteinExistence type="predicted"/>
<reference evidence="1" key="1">
    <citation type="journal article" date="2023" name="IMA Fungus">
        <title>Comparative genomic study of the Penicillium genus elucidates a diverse pangenome and 15 lateral gene transfer events.</title>
        <authorList>
            <person name="Petersen C."/>
            <person name="Sorensen T."/>
            <person name="Nielsen M.R."/>
            <person name="Sondergaard T.E."/>
            <person name="Sorensen J.L."/>
            <person name="Fitzpatrick D.A."/>
            <person name="Frisvad J.C."/>
            <person name="Nielsen K.L."/>
        </authorList>
    </citation>
    <scope>NUCLEOTIDE SEQUENCE</scope>
    <source>
        <strain evidence="1">IBT 17514</strain>
    </source>
</reference>
<sequence length="78" mass="9030">MLADKPRLGRPSKQIDETKTILETKIRVDRYGREKTCEQLAVELSGEARLQKTKPIRKPGLLAEVKEQCLKWCLKFAF</sequence>
<gene>
    <name evidence="1" type="ORF">N7493_001224</name>
</gene>
<evidence type="ECO:0000313" key="2">
    <source>
        <dbReference type="Proteomes" id="UP001215712"/>
    </source>
</evidence>
<dbReference type="Proteomes" id="UP001215712">
    <property type="component" value="Unassembled WGS sequence"/>
</dbReference>